<name>A0A837NXD5_VIBSP</name>
<accession>A0A837NXD5</accession>
<feature type="transmembrane region" description="Helical" evidence="1">
    <location>
        <begin position="6"/>
        <end position="29"/>
    </location>
</feature>
<protein>
    <submittedName>
        <fullName evidence="2">Uncharacterized protein</fullName>
    </submittedName>
</protein>
<organism evidence="2 3">
    <name type="scientific">Vibrio splendidus</name>
    <dbReference type="NCBI Taxonomy" id="29497"/>
    <lineage>
        <taxon>Bacteria</taxon>
        <taxon>Pseudomonadati</taxon>
        <taxon>Pseudomonadota</taxon>
        <taxon>Gammaproteobacteria</taxon>
        <taxon>Vibrionales</taxon>
        <taxon>Vibrionaceae</taxon>
        <taxon>Vibrio</taxon>
    </lineage>
</organism>
<comment type="caution">
    <text evidence="2">The sequence shown here is derived from an EMBL/GenBank/DDBJ whole genome shotgun (WGS) entry which is preliminary data.</text>
</comment>
<evidence type="ECO:0000256" key="1">
    <source>
        <dbReference type="SAM" id="Phobius"/>
    </source>
</evidence>
<dbReference type="EMBL" id="LIZK01000002">
    <property type="protein sequence ID" value="KPL95407.1"/>
    <property type="molecule type" value="Genomic_DNA"/>
</dbReference>
<evidence type="ECO:0000313" key="2">
    <source>
        <dbReference type="EMBL" id="KPL95407.1"/>
    </source>
</evidence>
<dbReference type="Proteomes" id="UP000050463">
    <property type="component" value="Unassembled WGS sequence"/>
</dbReference>
<evidence type="ECO:0000313" key="3">
    <source>
        <dbReference type="Proteomes" id="UP000050463"/>
    </source>
</evidence>
<keyword evidence="1" id="KW-1133">Transmembrane helix</keyword>
<sequence length="68" mass="7704">MEIFNNPTLIVSAVGVILVVVAALVLAYYKKIINGVCFLMQKYKRMFWSTAHDKTVKQGLIDVYQPNV</sequence>
<proteinExistence type="predicted"/>
<keyword evidence="1" id="KW-0472">Membrane</keyword>
<reference evidence="2 3" key="1">
    <citation type="submission" date="2015-08" db="EMBL/GenBank/DDBJ databases">
        <title>Draft Genome Sequence of Vibrio splendidus UCD-SED7.</title>
        <authorList>
            <person name="Lee R.D."/>
            <person name="Lang J.M."/>
            <person name="Coil D.A."/>
            <person name="Jospin G."/>
            <person name="Eisen J.A."/>
        </authorList>
    </citation>
    <scope>NUCLEOTIDE SEQUENCE [LARGE SCALE GENOMIC DNA]</scope>
    <source>
        <strain evidence="2 3">UCD-SED7</strain>
    </source>
</reference>
<dbReference type="AlphaFoldDB" id="A0A837NXD5"/>
<gene>
    <name evidence="2" type="ORF">AN168_07125</name>
</gene>
<keyword evidence="1" id="KW-0812">Transmembrane</keyword>